<evidence type="ECO:0000313" key="2">
    <source>
        <dbReference type="EMBL" id="CAG9325879.1"/>
    </source>
</evidence>
<keyword evidence="3" id="KW-1185">Reference proteome</keyword>
<protein>
    <submittedName>
        <fullName evidence="2">Uncharacterized protein</fullName>
    </submittedName>
</protein>
<evidence type="ECO:0000313" key="3">
    <source>
        <dbReference type="Proteomes" id="UP001162131"/>
    </source>
</evidence>
<gene>
    <name evidence="2" type="ORF">BSTOLATCC_MIC39662</name>
</gene>
<proteinExistence type="predicted"/>
<feature type="region of interest" description="Disordered" evidence="1">
    <location>
        <begin position="1"/>
        <end position="44"/>
    </location>
</feature>
<reference evidence="2" key="1">
    <citation type="submission" date="2021-09" db="EMBL/GenBank/DDBJ databases">
        <authorList>
            <consortium name="AG Swart"/>
            <person name="Singh M."/>
            <person name="Singh A."/>
            <person name="Seah K."/>
            <person name="Emmerich C."/>
        </authorList>
    </citation>
    <scope>NUCLEOTIDE SEQUENCE</scope>
    <source>
        <strain evidence="2">ATCC30299</strain>
    </source>
</reference>
<dbReference type="AlphaFoldDB" id="A0AAU9JLC0"/>
<dbReference type="EMBL" id="CAJZBQ010000039">
    <property type="protein sequence ID" value="CAG9325879.1"/>
    <property type="molecule type" value="Genomic_DNA"/>
</dbReference>
<organism evidence="2 3">
    <name type="scientific">Blepharisma stoltei</name>
    <dbReference type="NCBI Taxonomy" id="1481888"/>
    <lineage>
        <taxon>Eukaryota</taxon>
        <taxon>Sar</taxon>
        <taxon>Alveolata</taxon>
        <taxon>Ciliophora</taxon>
        <taxon>Postciliodesmatophora</taxon>
        <taxon>Heterotrichea</taxon>
        <taxon>Heterotrichida</taxon>
        <taxon>Blepharismidae</taxon>
        <taxon>Blepharisma</taxon>
    </lineage>
</organism>
<name>A0AAU9JLC0_9CILI</name>
<feature type="compositionally biased region" description="Polar residues" evidence="1">
    <location>
        <begin position="1"/>
        <end position="36"/>
    </location>
</feature>
<sequence>MKNSHSQSHSLNVSRQASKPRNQSLSKSMHVSNKSSKLLPPINHHLVPIHGDGTPILSKNSSFSQKSGFSQWEIYLAQKPLRDKQRDIISKLHRRIKDHRIYSDFLIQKNEVENNDRILRSLYNKATNIFFN</sequence>
<dbReference type="Proteomes" id="UP001162131">
    <property type="component" value="Unassembled WGS sequence"/>
</dbReference>
<comment type="caution">
    <text evidence="2">The sequence shown here is derived from an EMBL/GenBank/DDBJ whole genome shotgun (WGS) entry which is preliminary data.</text>
</comment>
<evidence type="ECO:0000256" key="1">
    <source>
        <dbReference type="SAM" id="MobiDB-lite"/>
    </source>
</evidence>
<accession>A0AAU9JLC0</accession>